<evidence type="ECO:0000313" key="4">
    <source>
        <dbReference type="Proteomes" id="UP000400924"/>
    </source>
</evidence>
<evidence type="ECO:0000313" key="3">
    <source>
        <dbReference type="EMBL" id="MPY62682.1"/>
    </source>
</evidence>
<dbReference type="PANTHER" id="PTHR43053">
    <property type="entry name" value="GLYCOSIDASE FAMILY 31"/>
    <property type="match status" value="1"/>
</dbReference>
<proteinExistence type="predicted"/>
<keyword evidence="2" id="KW-0326">Glycosidase</keyword>
<sequence>MTDAQQTIRWGHEALELEIGITGDGTARLLRLGAPGETVDGQRPGAPLPLVEVTAAGHGRTWSGNRFISTAIGERLRHRGHRAGRDGTWHTLTVELYDPVSGLAAEATYRSPDGIPALRSEVVLHNEGDGTLSLESVTTLAAGCLTSGGAAALDASDLLWAENDWLAECRWQRRPLRATSPGLHGRIRTVDGRGTFERAGQGAWSSCGSLPMGGLTDRDSGRTWVWQIEHNGGGWRWECGEREDAAYVALFGPGDSHHNWRQALAPGASFRTVPAALALSADGGPDGAFAVLTRYRRALRRPHSDHQRLPVIFNDYMNCLMGDPTSAKLLPLVDAAADAGAEYFVIDAGWYDDDADGWWDSVGAWEPAASRFPGPRGIHEVLDHIRDRGMIPGLWLEPEVVGVRSPLAESLPEEAFFRRAGVRLVEHGRHHLDLRHPAARAHLDRVVDRLVGEWGVGYLKLDHNINPGSGTSADPGETPGAGLLGHNRAHLDWLDGVLDRHPGLVLENCASGGMRMDHALLSRVQLQSTSDQENLLLYAPVAAAAPTAVTPEQGAVWAYPRPEDSLDEVAFTMASALLGRVHLSGRLTELTPEARALVHEAVAVYKEIRADLPEALPLWPLGLPAWDDTWLALALRAPAATYVTVWRRPGGDPDVALSLPHLRADDVRLDVLHPSTHRALTTWDPATAELSLHLPDAPSAVLLRLTPAGLPAEDRDQ</sequence>
<keyword evidence="1" id="KW-0378">Hydrolase</keyword>
<dbReference type="GO" id="GO:0004557">
    <property type="term" value="F:alpha-galactosidase activity"/>
    <property type="evidence" value="ECO:0007669"/>
    <property type="project" value="InterPro"/>
</dbReference>
<dbReference type="Proteomes" id="UP000400924">
    <property type="component" value="Unassembled WGS sequence"/>
</dbReference>
<keyword evidence="4" id="KW-1185">Reference proteome</keyword>
<accession>A0A5N8XTH1</accession>
<dbReference type="AlphaFoldDB" id="A0A5N8XTH1"/>
<protein>
    <submittedName>
        <fullName evidence="3">Alpha-galactosidase</fullName>
    </submittedName>
</protein>
<dbReference type="InterPro" id="IPR017853">
    <property type="entry name" value="GH"/>
</dbReference>
<dbReference type="EMBL" id="VJZC01000447">
    <property type="protein sequence ID" value="MPY62682.1"/>
    <property type="molecule type" value="Genomic_DNA"/>
</dbReference>
<dbReference type="PRINTS" id="PR00743">
    <property type="entry name" value="GLHYDRLASE36"/>
</dbReference>
<dbReference type="InterPro" id="IPR038417">
    <property type="entry name" value="Alpga-gal_N_sf"/>
</dbReference>
<dbReference type="PANTHER" id="PTHR43053:SF3">
    <property type="entry name" value="ALPHA-GALACTOSIDASE C-RELATED"/>
    <property type="match status" value="1"/>
</dbReference>
<dbReference type="RefSeq" id="WP_322726136.1">
    <property type="nucleotide sequence ID" value="NZ_VJZC01000447.1"/>
</dbReference>
<dbReference type="Gene3D" id="2.70.98.60">
    <property type="entry name" value="alpha-galactosidase from lactobacil brevis"/>
    <property type="match status" value="1"/>
</dbReference>
<organism evidence="3 4">
    <name type="scientific">Streptomyces spongiae</name>
    <dbReference type="NCBI Taxonomy" id="565072"/>
    <lineage>
        <taxon>Bacteria</taxon>
        <taxon>Bacillati</taxon>
        <taxon>Actinomycetota</taxon>
        <taxon>Actinomycetes</taxon>
        <taxon>Kitasatosporales</taxon>
        <taxon>Streptomycetaceae</taxon>
        <taxon>Streptomyces</taxon>
    </lineage>
</organism>
<name>A0A5N8XTH1_9ACTN</name>
<dbReference type="InterPro" id="IPR013785">
    <property type="entry name" value="Aldolase_TIM"/>
</dbReference>
<dbReference type="GO" id="GO:0016052">
    <property type="term" value="P:carbohydrate catabolic process"/>
    <property type="evidence" value="ECO:0007669"/>
    <property type="project" value="InterPro"/>
</dbReference>
<gene>
    <name evidence="3" type="ORF">FNH08_37690</name>
</gene>
<comment type="caution">
    <text evidence="3">The sequence shown here is derived from an EMBL/GenBank/DDBJ whole genome shotgun (WGS) entry which is preliminary data.</text>
</comment>
<evidence type="ECO:0000256" key="2">
    <source>
        <dbReference type="ARBA" id="ARBA00023295"/>
    </source>
</evidence>
<dbReference type="Pfam" id="PF02065">
    <property type="entry name" value="Melibiase"/>
    <property type="match status" value="1"/>
</dbReference>
<dbReference type="InterPro" id="IPR050985">
    <property type="entry name" value="Alpha-glycosidase_related"/>
</dbReference>
<dbReference type="SUPFAM" id="SSF51445">
    <property type="entry name" value="(Trans)glycosidases"/>
    <property type="match status" value="1"/>
</dbReference>
<evidence type="ECO:0000256" key="1">
    <source>
        <dbReference type="ARBA" id="ARBA00022801"/>
    </source>
</evidence>
<dbReference type="Gene3D" id="3.20.20.70">
    <property type="entry name" value="Aldolase class I"/>
    <property type="match status" value="1"/>
</dbReference>
<dbReference type="InterPro" id="IPR002252">
    <property type="entry name" value="Glyco_hydro_36"/>
</dbReference>
<reference evidence="3 4" key="1">
    <citation type="submission" date="2019-07" db="EMBL/GenBank/DDBJ databases">
        <title>New species of Amycolatopsis and Streptomyces.</title>
        <authorList>
            <person name="Duangmal K."/>
            <person name="Teo W.F.A."/>
            <person name="Lipun K."/>
        </authorList>
    </citation>
    <scope>NUCLEOTIDE SEQUENCE [LARGE SCALE GENOMIC DNA]</scope>
    <source>
        <strain evidence="3 4">NBRC 106415</strain>
    </source>
</reference>
<dbReference type="CDD" id="cd14791">
    <property type="entry name" value="GH36"/>
    <property type="match status" value="1"/>
</dbReference>